<keyword evidence="6" id="KW-1185">Reference proteome</keyword>
<keyword evidence="1" id="KW-0805">Transcription regulation</keyword>
<evidence type="ECO:0000259" key="4">
    <source>
        <dbReference type="PROSITE" id="PS01124"/>
    </source>
</evidence>
<evidence type="ECO:0000256" key="2">
    <source>
        <dbReference type="ARBA" id="ARBA00023125"/>
    </source>
</evidence>
<dbReference type="PANTHER" id="PTHR43280">
    <property type="entry name" value="ARAC-FAMILY TRANSCRIPTIONAL REGULATOR"/>
    <property type="match status" value="1"/>
</dbReference>
<feature type="domain" description="HTH araC/xylS-type" evidence="4">
    <location>
        <begin position="197"/>
        <end position="295"/>
    </location>
</feature>
<reference evidence="5" key="1">
    <citation type="submission" date="2022-12" db="EMBL/GenBank/DDBJ databases">
        <authorList>
            <person name="Wang J."/>
        </authorList>
    </citation>
    <scope>NUCLEOTIDE SEQUENCE</scope>
    <source>
        <strain evidence="5">HY-45-18</strain>
    </source>
</reference>
<dbReference type="InterPro" id="IPR003313">
    <property type="entry name" value="AraC-bd"/>
</dbReference>
<dbReference type="PROSITE" id="PS00041">
    <property type="entry name" value="HTH_ARAC_FAMILY_1"/>
    <property type="match status" value="1"/>
</dbReference>
<protein>
    <submittedName>
        <fullName evidence="5">AraC family transcriptional regulator</fullName>
    </submittedName>
</protein>
<comment type="caution">
    <text evidence="5">The sequence shown here is derived from an EMBL/GenBank/DDBJ whole genome shotgun (WGS) entry which is preliminary data.</text>
</comment>
<dbReference type="Proteomes" id="UP001078443">
    <property type="component" value="Unassembled WGS sequence"/>
</dbReference>
<dbReference type="Pfam" id="PF12833">
    <property type="entry name" value="HTH_18"/>
    <property type="match status" value="1"/>
</dbReference>
<dbReference type="PANTHER" id="PTHR43280:SF28">
    <property type="entry name" value="HTH-TYPE TRANSCRIPTIONAL ACTIVATOR RHAS"/>
    <property type="match status" value="1"/>
</dbReference>
<evidence type="ECO:0000313" key="6">
    <source>
        <dbReference type="Proteomes" id="UP001078443"/>
    </source>
</evidence>
<dbReference type="InterPro" id="IPR018062">
    <property type="entry name" value="HTH_AraC-typ_CS"/>
</dbReference>
<sequence>MLEKKLRIDSEKRELPVHIHQGFPIGIITSQFTEDTYDYVNWHWHEEIQYNVVLNGTFCFHVANKEFIIGKGDGIFINTQHIHMAEAKEPDSSYLFVYFHPSLLTNQKDSYLYKTYISSLLSDNSASSLLLHQEIDNDKKVIDFILEVKSLYDEKNKGYELDILSSLIQLWKYTISCANEKCLITDRNDLFTNDRLKKIFSYINENYATQFTLEDISDHINLSRSHCCRFFKNCVGQNLFQYIINFRINKSIELLINTNKSIANIAYEVGFNSQSYFTKCFTAIKNKTPNNIRNEFKNKKLEKEYLIKIGNN</sequence>
<dbReference type="InterPro" id="IPR037923">
    <property type="entry name" value="HTH-like"/>
</dbReference>
<dbReference type="InterPro" id="IPR009057">
    <property type="entry name" value="Homeodomain-like_sf"/>
</dbReference>
<dbReference type="SUPFAM" id="SSF51215">
    <property type="entry name" value="Regulatory protein AraC"/>
    <property type="match status" value="1"/>
</dbReference>
<dbReference type="PROSITE" id="PS01124">
    <property type="entry name" value="HTH_ARAC_FAMILY_2"/>
    <property type="match status" value="1"/>
</dbReference>
<dbReference type="Gene3D" id="1.10.10.60">
    <property type="entry name" value="Homeodomain-like"/>
    <property type="match status" value="2"/>
</dbReference>
<proteinExistence type="predicted"/>
<organism evidence="5 6">
    <name type="scientific">Clostridium aestuarii</name>
    <dbReference type="NCBI Taxonomy" id="338193"/>
    <lineage>
        <taxon>Bacteria</taxon>
        <taxon>Bacillati</taxon>
        <taxon>Bacillota</taxon>
        <taxon>Clostridia</taxon>
        <taxon>Eubacteriales</taxon>
        <taxon>Clostridiaceae</taxon>
        <taxon>Clostridium</taxon>
    </lineage>
</organism>
<dbReference type="Gene3D" id="2.60.120.10">
    <property type="entry name" value="Jelly Rolls"/>
    <property type="match status" value="1"/>
</dbReference>
<gene>
    <name evidence="5" type="ORF">OW763_01305</name>
</gene>
<dbReference type="SMART" id="SM00342">
    <property type="entry name" value="HTH_ARAC"/>
    <property type="match status" value="1"/>
</dbReference>
<dbReference type="SUPFAM" id="SSF46689">
    <property type="entry name" value="Homeodomain-like"/>
    <property type="match status" value="2"/>
</dbReference>
<evidence type="ECO:0000313" key="5">
    <source>
        <dbReference type="EMBL" id="MCY6482990.1"/>
    </source>
</evidence>
<dbReference type="InterPro" id="IPR014710">
    <property type="entry name" value="RmlC-like_jellyroll"/>
</dbReference>
<name>A0ABT4CY07_9CLOT</name>
<dbReference type="InterPro" id="IPR018060">
    <property type="entry name" value="HTH_AraC"/>
</dbReference>
<dbReference type="RefSeq" id="WP_268039257.1">
    <property type="nucleotide sequence ID" value="NZ_JAPQER010000001.1"/>
</dbReference>
<evidence type="ECO:0000256" key="1">
    <source>
        <dbReference type="ARBA" id="ARBA00023015"/>
    </source>
</evidence>
<evidence type="ECO:0000256" key="3">
    <source>
        <dbReference type="ARBA" id="ARBA00023163"/>
    </source>
</evidence>
<accession>A0ABT4CY07</accession>
<dbReference type="Pfam" id="PF02311">
    <property type="entry name" value="AraC_binding"/>
    <property type="match status" value="1"/>
</dbReference>
<keyword evidence="3" id="KW-0804">Transcription</keyword>
<keyword evidence="2" id="KW-0238">DNA-binding</keyword>
<dbReference type="EMBL" id="JAPQER010000001">
    <property type="protein sequence ID" value="MCY6482990.1"/>
    <property type="molecule type" value="Genomic_DNA"/>
</dbReference>